<organism evidence="1 2">
    <name type="scientific">Pseudomonas fluorescens</name>
    <dbReference type="NCBI Taxonomy" id="294"/>
    <lineage>
        <taxon>Bacteria</taxon>
        <taxon>Pseudomonadati</taxon>
        <taxon>Pseudomonadota</taxon>
        <taxon>Gammaproteobacteria</taxon>
        <taxon>Pseudomonadales</taxon>
        <taxon>Pseudomonadaceae</taxon>
        <taxon>Pseudomonas</taxon>
    </lineage>
</organism>
<proteinExistence type="predicted"/>
<gene>
    <name evidence="1" type="ORF">PS847_01317</name>
</gene>
<dbReference type="EMBL" id="CABVIC010000001">
    <property type="protein sequence ID" value="VVO71201.1"/>
    <property type="molecule type" value="Genomic_DNA"/>
</dbReference>
<protein>
    <submittedName>
        <fullName evidence="1">Uncharacterized protein</fullName>
    </submittedName>
</protein>
<dbReference type="Proteomes" id="UP000326067">
    <property type="component" value="Unassembled WGS sequence"/>
</dbReference>
<dbReference type="AlphaFoldDB" id="A0A5E7I382"/>
<accession>A0A5E7I382</accession>
<evidence type="ECO:0000313" key="2">
    <source>
        <dbReference type="Proteomes" id="UP000326067"/>
    </source>
</evidence>
<reference evidence="1 2" key="1">
    <citation type="submission" date="2019-09" db="EMBL/GenBank/DDBJ databases">
        <authorList>
            <person name="Chandra G."/>
            <person name="Truman W A."/>
        </authorList>
    </citation>
    <scope>NUCLEOTIDE SEQUENCE [LARGE SCALE GENOMIC DNA]</scope>
    <source>
        <strain evidence="1">PS847</strain>
    </source>
</reference>
<evidence type="ECO:0000313" key="1">
    <source>
        <dbReference type="EMBL" id="VVO71201.1"/>
    </source>
</evidence>
<sequence length="33" mass="4046">MGSLRVWLRSYRTTQSYIWKSESLERNRPPLHP</sequence>
<name>A0A5E7I382_PSEFL</name>